<reference evidence="2 3" key="1">
    <citation type="submission" date="2018-08" db="EMBL/GenBank/DDBJ databases">
        <title>Whole genome sequence analysis of Dermacoccus abyssi bacteria isolated from Deep Mariana trench Micromonospora spp reveals genes involved in the environmental adaptation and production of secondary metabolites.</title>
        <authorList>
            <person name="Abdel-Mageed W.M."/>
            <person name="Lehri B."/>
            <person name="Nouioui I."/>
            <person name="Goodfellow I."/>
            <person name="Jaspars M."/>
            <person name="Karlyshev A."/>
        </authorList>
    </citation>
    <scope>NUCLEOTIDE SEQUENCE [LARGE SCALE GENOMIC DNA]</scope>
    <source>
        <strain evidence="2 3">MT1.1</strain>
    </source>
</reference>
<dbReference type="RefSeq" id="WP_118912547.1">
    <property type="nucleotide sequence ID" value="NZ_CBCRVH010000002.1"/>
</dbReference>
<proteinExistence type="predicted"/>
<sequence length="73" mass="7489">MTAVPSPRDLDRAGGPAGGGESQHDGAVDAALEMLSKSTEEFVDGAREDAGGVVEAAEAVHEQLQRRLQEAGS</sequence>
<dbReference type="Proteomes" id="UP000285376">
    <property type="component" value="Unassembled WGS sequence"/>
</dbReference>
<accession>A0A417ZAJ6</accession>
<gene>
    <name evidence="2" type="ORF">D1832_02975</name>
</gene>
<organism evidence="2 3">
    <name type="scientific">Dermacoccus abyssi</name>
    <dbReference type="NCBI Taxonomy" id="322596"/>
    <lineage>
        <taxon>Bacteria</taxon>
        <taxon>Bacillati</taxon>
        <taxon>Actinomycetota</taxon>
        <taxon>Actinomycetes</taxon>
        <taxon>Micrococcales</taxon>
        <taxon>Dermacoccaceae</taxon>
        <taxon>Dermacoccus</taxon>
    </lineage>
</organism>
<dbReference type="EMBL" id="QWLM01000002">
    <property type="protein sequence ID" value="RHW47666.1"/>
    <property type="molecule type" value="Genomic_DNA"/>
</dbReference>
<feature type="region of interest" description="Disordered" evidence="1">
    <location>
        <begin position="1"/>
        <end position="27"/>
    </location>
</feature>
<evidence type="ECO:0000256" key="1">
    <source>
        <dbReference type="SAM" id="MobiDB-lite"/>
    </source>
</evidence>
<evidence type="ECO:0000313" key="2">
    <source>
        <dbReference type="EMBL" id="RHW47666.1"/>
    </source>
</evidence>
<comment type="caution">
    <text evidence="2">The sequence shown here is derived from an EMBL/GenBank/DDBJ whole genome shotgun (WGS) entry which is preliminary data.</text>
</comment>
<name>A0A417ZAJ6_9MICO</name>
<protein>
    <submittedName>
        <fullName evidence="2">Uncharacterized protein</fullName>
    </submittedName>
</protein>
<evidence type="ECO:0000313" key="3">
    <source>
        <dbReference type="Proteomes" id="UP000285376"/>
    </source>
</evidence>
<dbReference type="AlphaFoldDB" id="A0A417ZAJ6"/>